<dbReference type="SUPFAM" id="SSF46689">
    <property type="entry name" value="Homeodomain-like"/>
    <property type="match status" value="1"/>
</dbReference>
<keyword evidence="8" id="KW-1185">Reference proteome</keyword>
<dbReference type="InterPro" id="IPR009057">
    <property type="entry name" value="Homeodomain-like_sf"/>
</dbReference>
<dbReference type="EMBL" id="CP027860">
    <property type="protein sequence ID" value="AVP98481.1"/>
    <property type="molecule type" value="Genomic_DNA"/>
</dbReference>
<dbReference type="KEGG" id="xba:C7S18_15375"/>
<dbReference type="GO" id="GO:0003677">
    <property type="term" value="F:DNA binding"/>
    <property type="evidence" value="ECO:0007669"/>
    <property type="project" value="UniProtKB-UniRule"/>
</dbReference>
<evidence type="ECO:0000256" key="4">
    <source>
        <dbReference type="PROSITE-ProRule" id="PRU00335"/>
    </source>
</evidence>
<evidence type="ECO:0000256" key="3">
    <source>
        <dbReference type="ARBA" id="ARBA00023163"/>
    </source>
</evidence>
<reference evidence="7 8" key="2">
    <citation type="submission" date="2018-03" db="EMBL/GenBank/DDBJ databases">
        <authorList>
            <person name="Keele B.F."/>
        </authorList>
    </citation>
    <scope>NUCLEOTIDE SEQUENCE [LARGE SCALE GENOMIC DNA]</scope>
    <source>
        <strain evidence="7 8">D13</strain>
    </source>
</reference>
<feature type="DNA-binding region" description="H-T-H motif" evidence="4">
    <location>
        <begin position="29"/>
        <end position="48"/>
    </location>
</feature>
<dbReference type="OrthoDB" id="9816320at2"/>
<keyword evidence="1" id="KW-0805">Transcription regulation</keyword>
<dbReference type="Gene3D" id="1.10.357.10">
    <property type="entry name" value="Tetracycline Repressor, domain 2"/>
    <property type="match status" value="1"/>
</dbReference>
<reference evidence="7 8" key="1">
    <citation type="submission" date="2018-03" db="EMBL/GenBank/DDBJ databases">
        <title>Ahniella affigens gen. nov., sp. nov., a gammaproteobacterium isolated from sandy soil near a stream.</title>
        <authorList>
            <person name="Ko Y."/>
            <person name="Kim J.-H."/>
        </authorList>
    </citation>
    <scope>NUCLEOTIDE SEQUENCE [LARGE SCALE GENOMIC DNA]</scope>
    <source>
        <strain evidence="7 8">D13</strain>
    </source>
</reference>
<evidence type="ECO:0000313" key="8">
    <source>
        <dbReference type="Proteomes" id="UP000241074"/>
    </source>
</evidence>
<dbReference type="AlphaFoldDB" id="A0A2P1PUH0"/>
<keyword evidence="3" id="KW-0804">Transcription</keyword>
<protein>
    <recommendedName>
        <fullName evidence="6">HTH tetR-type domain-containing protein</fullName>
    </recommendedName>
</protein>
<evidence type="ECO:0000256" key="1">
    <source>
        <dbReference type="ARBA" id="ARBA00023015"/>
    </source>
</evidence>
<feature type="region of interest" description="Disordered" evidence="5">
    <location>
        <begin position="206"/>
        <end position="230"/>
    </location>
</feature>
<dbReference type="Pfam" id="PF00440">
    <property type="entry name" value="TetR_N"/>
    <property type="match status" value="1"/>
</dbReference>
<dbReference type="Proteomes" id="UP000241074">
    <property type="component" value="Chromosome"/>
</dbReference>
<proteinExistence type="predicted"/>
<dbReference type="PANTHER" id="PTHR47506">
    <property type="entry name" value="TRANSCRIPTIONAL REGULATORY PROTEIN"/>
    <property type="match status" value="1"/>
</dbReference>
<evidence type="ECO:0000256" key="2">
    <source>
        <dbReference type="ARBA" id="ARBA00023125"/>
    </source>
</evidence>
<name>A0A2P1PUH0_9GAMM</name>
<dbReference type="PROSITE" id="PS50977">
    <property type="entry name" value="HTH_TETR_2"/>
    <property type="match status" value="1"/>
</dbReference>
<evidence type="ECO:0000313" key="7">
    <source>
        <dbReference type="EMBL" id="AVP98481.1"/>
    </source>
</evidence>
<dbReference type="InterPro" id="IPR001647">
    <property type="entry name" value="HTH_TetR"/>
</dbReference>
<organism evidence="7 8">
    <name type="scientific">Ahniella affigens</name>
    <dbReference type="NCBI Taxonomy" id="2021234"/>
    <lineage>
        <taxon>Bacteria</taxon>
        <taxon>Pseudomonadati</taxon>
        <taxon>Pseudomonadota</taxon>
        <taxon>Gammaproteobacteria</taxon>
        <taxon>Lysobacterales</taxon>
        <taxon>Rhodanobacteraceae</taxon>
        <taxon>Ahniella</taxon>
    </lineage>
</organism>
<dbReference type="PANTHER" id="PTHR47506:SF1">
    <property type="entry name" value="HTH-TYPE TRANSCRIPTIONAL REGULATOR YJDC"/>
    <property type="match status" value="1"/>
</dbReference>
<gene>
    <name evidence="7" type="ORF">C7S18_15375</name>
</gene>
<dbReference type="RefSeq" id="WP_106892402.1">
    <property type="nucleotide sequence ID" value="NZ_CP027860.1"/>
</dbReference>
<accession>A0A2P1PUH0</accession>
<evidence type="ECO:0000256" key="5">
    <source>
        <dbReference type="SAM" id="MobiDB-lite"/>
    </source>
</evidence>
<keyword evidence="2 4" id="KW-0238">DNA-binding</keyword>
<evidence type="ECO:0000259" key="6">
    <source>
        <dbReference type="PROSITE" id="PS50977"/>
    </source>
</evidence>
<sequence>MARTQKFQSEQMLEATRALAVQLGPAEVTIAKIAATLGAPTGSIYHRFSSRDELLGQVWLNAAARYQADYHQVLSQGDPIDAAIASVRFVLSRARIDPDESRLLMLHRREDFLDQAWPKPMQDAGRALEADARRQFLDFGKRLLLLGASDATAMAGLRYALIDVPLAAIVPALRRGKTPDATQDHWVLAATRAVLAELGVTAGRTHPSANAAARTAGSKRAPATSARNKN</sequence>
<feature type="domain" description="HTH tetR-type" evidence="6">
    <location>
        <begin position="6"/>
        <end position="66"/>
    </location>
</feature>